<proteinExistence type="predicted"/>
<dbReference type="Proteomes" id="UP001060215">
    <property type="component" value="Chromosome 7"/>
</dbReference>
<keyword evidence="2" id="KW-1185">Reference proteome</keyword>
<accession>A0ACC0H4G8</accession>
<sequence>METYDLSRFIIPASEPKSKVVLPEFMDGNFLEVAAIKENLLNHLDHPDVSQHTENQGWGNEFAKDNSTKRKGRDKKQEEEIKAYLIFSLYIFVPALCLSFPRVFGNSLLLWSLYVSLFSRGFVDFRS</sequence>
<protein>
    <submittedName>
        <fullName evidence="1">Uncharacterized protein</fullName>
    </submittedName>
</protein>
<gene>
    <name evidence="1" type="ORF">LOK49_LG07G00943</name>
</gene>
<dbReference type="EMBL" id="CM045764">
    <property type="protein sequence ID" value="KAI8008402.1"/>
    <property type="molecule type" value="Genomic_DNA"/>
</dbReference>
<name>A0ACC0H4G8_9ERIC</name>
<comment type="caution">
    <text evidence="1">The sequence shown here is derived from an EMBL/GenBank/DDBJ whole genome shotgun (WGS) entry which is preliminary data.</text>
</comment>
<evidence type="ECO:0000313" key="1">
    <source>
        <dbReference type="EMBL" id="KAI8008402.1"/>
    </source>
</evidence>
<organism evidence="1 2">
    <name type="scientific">Camellia lanceoleosa</name>
    <dbReference type="NCBI Taxonomy" id="1840588"/>
    <lineage>
        <taxon>Eukaryota</taxon>
        <taxon>Viridiplantae</taxon>
        <taxon>Streptophyta</taxon>
        <taxon>Embryophyta</taxon>
        <taxon>Tracheophyta</taxon>
        <taxon>Spermatophyta</taxon>
        <taxon>Magnoliopsida</taxon>
        <taxon>eudicotyledons</taxon>
        <taxon>Gunneridae</taxon>
        <taxon>Pentapetalae</taxon>
        <taxon>asterids</taxon>
        <taxon>Ericales</taxon>
        <taxon>Theaceae</taxon>
        <taxon>Camellia</taxon>
    </lineage>
</organism>
<reference evidence="1 2" key="1">
    <citation type="journal article" date="2022" name="Plant J.">
        <title>Chromosome-level genome of Camellia lanceoleosa provides a valuable resource for understanding genome evolution and self-incompatibility.</title>
        <authorList>
            <person name="Gong W."/>
            <person name="Xiao S."/>
            <person name="Wang L."/>
            <person name="Liao Z."/>
            <person name="Chang Y."/>
            <person name="Mo W."/>
            <person name="Hu G."/>
            <person name="Li W."/>
            <person name="Zhao G."/>
            <person name="Zhu H."/>
            <person name="Hu X."/>
            <person name="Ji K."/>
            <person name="Xiang X."/>
            <person name="Song Q."/>
            <person name="Yuan D."/>
            <person name="Jin S."/>
            <person name="Zhang L."/>
        </authorList>
    </citation>
    <scope>NUCLEOTIDE SEQUENCE [LARGE SCALE GENOMIC DNA]</scope>
    <source>
        <strain evidence="1">SQ_2022a</strain>
    </source>
</reference>
<evidence type="ECO:0000313" key="2">
    <source>
        <dbReference type="Proteomes" id="UP001060215"/>
    </source>
</evidence>